<reference evidence="2" key="1">
    <citation type="submission" date="2020-04" db="EMBL/GenBank/DDBJ databases">
        <authorList>
            <person name="Alioto T."/>
            <person name="Alioto T."/>
            <person name="Gomez Garrido J."/>
        </authorList>
    </citation>
    <scope>NUCLEOTIDE SEQUENCE</scope>
    <source>
        <strain evidence="2">A484AB</strain>
    </source>
</reference>
<accession>A0A6S7GGZ7</accession>
<feature type="region of interest" description="Disordered" evidence="1">
    <location>
        <begin position="1"/>
        <end position="61"/>
    </location>
</feature>
<dbReference type="AlphaFoldDB" id="A0A6S7GGZ7"/>
<dbReference type="EMBL" id="CACRXK020001361">
    <property type="protein sequence ID" value="CAB3988659.1"/>
    <property type="molecule type" value="Genomic_DNA"/>
</dbReference>
<feature type="compositionally biased region" description="Low complexity" evidence="1">
    <location>
        <begin position="126"/>
        <end position="135"/>
    </location>
</feature>
<protein>
    <submittedName>
        <fullName evidence="2">Uncharacterized protein</fullName>
    </submittedName>
</protein>
<comment type="caution">
    <text evidence="2">The sequence shown here is derived from an EMBL/GenBank/DDBJ whole genome shotgun (WGS) entry which is preliminary data.</text>
</comment>
<name>A0A6S7GGZ7_PARCT</name>
<evidence type="ECO:0000256" key="1">
    <source>
        <dbReference type="SAM" id="MobiDB-lite"/>
    </source>
</evidence>
<sequence>MALTAAERQRRRREKLKQQGKYEEYKSHHREIAQKSRDKKKDMLENLSQQRREIFQREQREATRKRVAKCKALKKEKEKESVVTPPFVSAVAFSRATAKRALKNALPKSPRRRKAVHRKLYESELDGSSISSSTDSPKRSDALSDELVELVQTFYQRDDIS</sequence>
<proteinExistence type="predicted"/>
<keyword evidence="3" id="KW-1185">Reference proteome</keyword>
<feature type="compositionally biased region" description="Basic residues" evidence="1">
    <location>
        <begin position="109"/>
        <end position="118"/>
    </location>
</feature>
<evidence type="ECO:0000313" key="2">
    <source>
        <dbReference type="EMBL" id="CAB3988659.1"/>
    </source>
</evidence>
<organism evidence="2 3">
    <name type="scientific">Paramuricea clavata</name>
    <name type="common">Red gorgonian</name>
    <name type="synonym">Violescent sea-whip</name>
    <dbReference type="NCBI Taxonomy" id="317549"/>
    <lineage>
        <taxon>Eukaryota</taxon>
        <taxon>Metazoa</taxon>
        <taxon>Cnidaria</taxon>
        <taxon>Anthozoa</taxon>
        <taxon>Octocorallia</taxon>
        <taxon>Malacalcyonacea</taxon>
        <taxon>Plexauridae</taxon>
        <taxon>Paramuricea</taxon>
    </lineage>
</organism>
<feature type="compositionally biased region" description="Basic and acidic residues" evidence="1">
    <location>
        <begin position="16"/>
        <end position="61"/>
    </location>
</feature>
<gene>
    <name evidence="2" type="ORF">PACLA_8A019189</name>
</gene>
<feature type="region of interest" description="Disordered" evidence="1">
    <location>
        <begin position="103"/>
        <end position="141"/>
    </location>
</feature>
<evidence type="ECO:0000313" key="3">
    <source>
        <dbReference type="Proteomes" id="UP001152795"/>
    </source>
</evidence>
<dbReference type="Proteomes" id="UP001152795">
    <property type="component" value="Unassembled WGS sequence"/>
</dbReference>